<dbReference type="GO" id="GO:0003700">
    <property type="term" value="F:DNA-binding transcription factor activity"/>
    <property type="evidence" value="ECO:0007669"/>
    <property type="project" value="InterPro"/>
</dbReference>
<evidence type="ECO:0000313" key="7">
    <source>
        <dbReference type="EMBL" id="EEW07646.1"/>
    </source>
</evidence>
<dbReference type="AlphaFoldDB" id="D2YC09"/>
<keyword evidence="3" id="KW-0805">Transcription regulation</keyword>
<gene>
    <name evidence="7" type="ORF">VMB_10560</name>
</gene>
<feature type="domain" description="HTH gntR-type" evidence="6">
    <location>
        <begin position="9"/>
        <end position="77"/>
    </location>
</feature>
<dbReference type="InterPro" id="IPR015424">
    <property type="entry name" value="PyrdxlP-dep_Trfase"/>
</dbReference>
<sequence>MAGLMSNSEKRWKSVRKWIALQIQSGEWPAGHKLPSIRSLSKRFDVSVATIQRALSDLELSSFIEAKPKKGYFVLTPSSTSPLNYLDYNGVSVNVNHAVVNMLAKAGQMKKASLSSAVLQDDLKPDAYLKKCMVACANRYEELETGFLSPPGLTELRRRLAGLMVSRGVSCGPDDILITSGDTVALELALEAAAPGEGVIAIEYPTYYGILQIIERLGKRALPIRTNQFTGIDVSELKIAARHQKISAVFLNPTLQNPRGFTMPDSARVELVEFCEEEQIPIIEDDVFYDLLPMENRPKAIKAYGGESTIYCSSFSKTVAPGYRIGWCVPGKYRTEILAQMFSRNLSVSSISQNVITTFLERNYLEDHCENLRYKLSIVTDYLTNLVADTFPSGTFYYPPKGGFIHWISLPSNTDIPMLVALCSKAGLHISDSGIFFPDGVSSTSSIRICLGTGLTASVKRNLRILSDCTHQSLKQ</sequence>
<accession>D2YC09</accession>
<evidence type="ECO:0000256" key="5">
    <source>
        <dbReference type="ARBA" id="ARBA00023163"/>
    </source>
</evidence>
<dbReference type="GO" id="GO:0003677">
    <property type="term" value="F:DNA binding"/>
    <property type="evidence" value="ECO:0007669"/>
    <property type="project" value="UniProtKB-KW"/>
</dbReference>
<dbReference type="InterPro" id="IPR015421">
    <property type="entry name" value="PyrdxlP-dep_Trfase_major"/>
</dbReference>
<dbReference type="PANTHER" id="PTHR46577">
    <property type="entry name" value="HTH-TYPE TRANSCRIPTIONAL REGULATORY PROTEIN GABR"/>
    <property type="match status" value="1"/>
</dbReference>
<evidence type="ECO:0000259" key="6">
    <source>
        <dbReference type="PROSITE" id="PS50949"/>
    </source>
</evidence>
<organism evidence="7 8">
    <name type="scientific">Vibrio mimicus VM603</name>
    <dbReference type="NCBI Taxonomy" id="671074"/>
    <lineage>
        <taxon>Bacteria</taxon>
        <taxon>Pseudomonadati</taxon>
        <taxon>Pseudomonadota</taxon>
        <taxon>Gammaproteobacteria</taxon>
        <taxon>Vibrionales</taxon>
        <taxon>Vibrionaceae</taxon>
        <taxon>Vibrio</taxon>
    </lineage>
</organism>
<dbReference type="InterPro" id="IPR000524">
    <property type="entry name" value="Tscrpt_reg_HTH_GntR"/>
</dbReference>
<keyword evidence="5" id="KW-0804">Transcription</keyword>
<reference evidence="7 8" key="1">
    <citation type="journal article" date="2009" name="BMC Evol. Biol.">
        <title>Genomic taxonomy of Vibrios.</title>
        <authorList>
            <person name="Thompson C.C."/>
            <person name="Vicente A.C."/>
            <person name="Souza R.C."/>
            <person name="Vasconcelos A.T."/>
            <person name="Vesth T."/>
            <person name="Alves N.Jr."/>
            <person name="Ussery D.W."/>
            <person name="Iida T."/>
            <person name="Thompson F.L."/>
        </authorList>
    </citation>
    <scope>NUCLEOTIDE SEQUENCE [LARGE SCALE GENOMIC DNA]</scope>
    <source>
        <strain evidence="7 8">VM603</strain>
    </source>
</reference>
<comment type="similarity">
    <text evidence="1">In the C-terminal section; belongs to the class-I pyridoxal-phosphate-dependent aminotransferase family.</text>
</comment>
<evidence type="ECO:0000256" key="2">
    <source>
        <dbReference type="ARBA" id="ARBA00022898"/>
    </source>
</evidence>
<dbReference type="InterPro" id="IPR036388">
    <property type="entry name" value="WH-like_DNA-bd_sf"/>
</dbReference>
<dbReference type="Pfam" id="PF00155">
    <property type="entry name" value="Aminotran_1_2"/>
    <property type="match status" value="1"/>
</dbReference>
<dbReference type="SUPFAM" id="SSF53383">
    <property type="entry name" value="PLP-dependent transferases"/>
    <property type="match status" value="1"/>
</dbReference>
<dbReference type="Gene3D" id="3.40.640.10">
    <property type="entry name" value="Type I PLP-dependent aspartate aminotransferase-like (Major domain)"/>
    <property type="match status" value="1"/>
</dbReference>
<evidence type="ECO:0000256" key="3">
    <source>
        <dbReference type="ARBA" id="ARBA00023015"/>
    </source>
</evidence>
<dbReference type="Gene3D" id="1.10.10.10">
    <property type="entry name" value="Winged helix-like DNA-binding domain superfamily/Winged helix DNA-binding domain"/>
    <property type="match status" value="1"/>
</dbReference>
<protein>
    <submittedName>
        <fullName evidence="7">Transcriptional regulator, GntR family</fullName>
    </submittedName>
</protein>
<dbReference type="PROSITE" id="PS50949">
    <property type="entry name" value="HTH_GNTR"/>
    <property type="match status" value="1"/>
</dbReference>
<keyword evidence="2" id="KW-0663">Pyridoxal phosphate</keyword>
<dbReference type="SUPFAM" id="SSF46785">
    <property type="entry name" value="Winged helix' DNA-binding domain"/>
    <property type="match status" value="1"/>
</dbReference>
<dbReference type="InterPro" id="IPR036390">
    <property type="entry name" value="WH_DNA-bd_sf"/>
</dbReference>
<dbReference type="InterPro" id="IPR004839">
    <property type="entry name" value="Aminotransferase_I/II_large"/>
</dbReference>
<dbReference type="PANTHER" id="PTHR46577:SF1">
    <property type="entry name" value="HTH-TYPE TRANSCRIPTIONAL REGULATORY PROTEIN GABR"/>
    <property type="match status" value="1"/>
</dbReference>
<dbReference type="EMBL" id="ACYU01000039">
    <property type="protein sequence ID" value="EEW07646.1"/>
    <property type="molecule type" value="Genomic_DNA"/>
</dbReference>
<proteinExistence type="inferred from homology"/>
<keyword evidence="4" id="KW-0238">DNA-binding</keyword>
<dbReference type="CDD" id="cd07377">
    <property type="entry name" value="WHTH_GntR"/>
    <property type="match status" value="1"/>
</dbReference>
<comment type="caution">
    <text evidence="7">The sequence shown here is derived from an EMBL/GenBank/DDBJ whole genome shotgun (WGS) entry which is preliminary data.</text>
</comment>
<evidence type="ECO:0000313" key="8">
    <source>
        <dbReference type="Proteomes" id="UP000004827"/>
    </source>
</evidence>
<dbReference type="Pfam" id="PF00392">
    <property type="entry name" value="GntR"/>
    <property type="match status" value="1"/>
</dbReference>
<dbReference type="Proteomes" id="UP000004827">
    <property type="component" value="Unassembled WGS sequence"/>
</dbReference>
<evidence type="ECO:0000256" key="4">
    <source>
        <dbReference type="ARBA" id="ARBA00023125"/>
    </source>
</evidence>
<dbReference type="SMART" id="SM00345">
    <property type="entry name" value="HTH_GNTR"/>
    <property type="match status" value="1"/>
</dbReference>
<name>D2YC09_VIBMI</name>
<dbReference type="InterPro" id="IPR051446">
    <property type="entry name" value="HTH_trans_reg/aminotransferase"/>
</dbReference>
<dbReference type="GO" id="GO:0030170">
    <property type="term" value="F:pyridoxal phosphate binding"/>
    <property type="evidence" value="ECO:0007669"/>
    <property type="project" value="InterPro"/>
</dbReference>
<evidence type="ECO:0000256" key="1">
    <source>
        <dbReference type="ARBA" id="ARBA00005384"/>
    </source>
</evidence>
<dbReference type="CDD" id="cd00609">
    <property type="entry name" value="AAT_like"/>
    <property type="match status" value="1"/>
</dbReference>